<keyword evidence="6 13" id="KW-0547">Nucleotide-binding</keyword>
<feature type="binding site" evidence="11">
    <location>
        <position position="57"/>
    </location>
    <ligand>
        <name>ATP</name>
        <dbReference type="ChEBI" id="CHEBI:30616"/>
    </ligand>
</feature>
<dbReference type="GO" id="GO:0006228">
    <property type="term" value="P:UTP biosynthetic process"/>
    <property type="evidence" value="ECO:0007669"/>
    <property type="project" value="InterPro"/>
</dbReference>
<dbReference type="GO" id="GO:0046872">
    <property type="term" value="F:metal ion binding"/>
    <property type="evidence" value="ECO:0007669"/>
    <property type="project" value="UniProtKB-KW"/>
</dbReference>
<dbReference type="PRINTS" id="PR01243">
    <property type="entry name" value="NUCDPKINASE"/>
</dbReference>
<dbReference type="InterPro" id="IPR036850">
    <property type="entry name" value="NDK-like_dom_sf"/>
</dbReference>
<keyword evidence="10" id="KW-0546">Nucleotide metabolism</keyword>
<dbReference type="EMBL" id="CP136920">
    <property type="protein sequence ID" value="WOO42243.1"/>
    <property type="molecule type" value="Genomic_DNA"/>
</dbReference>
<accession>A0AAQ3QW37</accession>
<dbReference type="NCBIfam" id="NF001908">
    <property type="entry name" value="PRK00668.1"/>
    <property type="match status" value="1"/>
</dbReference>
<dbReference type="KEGG" id="puo:RZN69_04020"/>
<dbReference type="Proteomes" id="UP001304300">
    <property type="component" value="Chromosome"/>
</dbReference>
<dbReference type="GO" id="GO:0004550">
    <property type="term" value="F:nucleoside diphosphate kinase activity"/>
    <property type="evidence" value="ECO:0007669"/>
    <property type="project" value="UniProtKB-EC"/>
</dbReference>
<evidence type="ECO:0000313" key="15">
    <source>
        <dbReference type="EMBL" id="WOO42243.1"/>
    </source>
</evidence>
<dbReference type="GO" id="GO:0006241">
    <property type="term" value="P:CTP biosynthetic process"/>
    <property type="evidence" value="ECO:0007669"/>
    <property type="project" value="InterPro"/>
</dbReference>
<comment type="cofactor">
    <cofactor evidence="1">
        <name>Mg(2+)</name>
        <dbReference type="ChEBI" id="CHEBI:18420"/>
    </cofactor>
</comment>
<feature type="binding site" evidence="11">
    <location>
        <position position="9"/>
    </location>
    <ligand>
        <name>ATP</name>
        <dbReference type="ChEBI" id="CHEBI:30616"/>
    </ligand>
</feature>
<dbReference type="EC" id="2.7.4.6" evidence="13"/>
<name>A0AAQ3QW37_9BACT</name>
<dbReference type="PROSITE" id="PS00469">
    <property type="entry name" value="NDPK"/>
    <property type="match status" value="1"/>
</dbReference>
<dbReference type="CDD" id="cd04413">
    <property type="entry name" value="NDPk_I"/>
    <property type="match status" value="1"/>
</dbReference>
<feature type="active site" description="Pros-phosphohistidine intermediate" evidence="11">
    <location>
        <position position="115"/>
    </location>
</feature>
<dbReference type="Pfam" id="PF00334">
    <property type="entry name" value="NDK"/>
    <property type="match status" value="1"/>
</dbReference>
<comment type="similarity">
    <text evidence="2 11 12">Belongs to the NDK family.</text>
</comment>
<feature type="binding site" evidence="11">
    <location>
        <position position="85"/>
    </location>
    <ligand>
        <name>ATP</name>
        <dbReference type="ChEBI" id="CHEBI:30616"/>
    </ligand>
</feature>
<evidence type="ECO:0000256" key="2">
    <source>
        <dbReference type="ARBA" id="ARBA00008142"/>
    </source>
</evidence>
<keyword evidence="7 13" id="KW-0418">Kinase</keyword>
<feature type="domain" description="Nucleoside diphosphate kinase-like" evidence="14">
    <location>
        <begin position="1"/>
        <end position="138"/>
    </location>
</feature>
<evidence type="ECO:0000313" key="16">
    <source>
        <dbReference type="Proteomes" id="UP001304300"/>
    </source>
</evidence>
<comment type="catalytic activity">
    <reaction evidence="13">
        <text>a 2'-deoxyribonucleoside 5'-diphosphate + ATP = a 2'-deoxyribonucleoside 5'-triphosphate + ADP</text>
        <dbReference type="Rhea" id="RHEA:44640"/>
        <dbReference type="ChEBI" id="CHEBI:30616"/>
        <dbReference type="ChEBI" id="CHEBI:61560"/>
        <dbReference type="ChEBI" id="CHEBI:73316"/>
        <dbReference type="ChEBI" id="CHEBI:456216"/>
        <dbReference type="EC" id="2.7.4.6"/>
    </reaction>
</comment>
<feature type="binding site" evidence="11">
    <location>
        <position position="91"/>
    </location>
    <ligand>
        <name>ATP</name>
        <dbReference type="ChEBI" id="CHEBI:30616"/>
    </ligand>
</feature>
<evidence type="ECO:0000256" key="4">
    <source>
        <dbReference type="ARBA" id="ARBA00022679"/>
    </source>
</evidence>
<protein>
    <recommendedName>
        <fullName evidence="13">Nucleoside diphosphate kinase</fullName>
        <ecNumber evidence="13">2.7.4.6</ecNumber>
    </recommendedName>
</protein>
<sequence length="138" mass="15137">MEKTLVILKPDCMEKGLYGEVLGRFARIGMEIVGCKMMHLGSEILREHYAHVADKPFFPEIEGFMSSRPVIVLILKGDGVIDRVRALLGPTNSKEAPAGTIRGDIGTNMMINICHASDGPDTAAAEIERFFKAEEVFG</sequence>
<organism evidence="15 16">
    <name type="scientific">Rubellicoccus peritrichatus</name>
    <dbReference type="NCBI Taxonomy" id="3080537"/>
    <lineage>
        <taxon>Bacteria</taxon>
        <taxon>Pseudomonadati</taxon>
        <taxon>Verrucomicrobiota</taxon>
        <taxon>Opitutia</taxon>
        <taxon>Puniceicoccales</taxon>
        <taxon>Cerasicoccaceae</taxon>
        <taxon>Rubellicoccus</taxon>
    </lineage>
</organism>
<dbReference type="InterPro" id="IPR001564">
    <property type="entry name" value="Nucleoside_diP_kinase"/>
</dbReference>
<evidence type="ECO:0000256" key="5">
    <source>
        <dbReference type="ARBA" id="ARBA00022723"/>
    </source>
</evidence>
<evidence type="ECO:0000256" key="10">
    <source>
        <dbReference type="ARBA" id="ARBA00023080"/>
    </source>
</evidence>
<dbReference type="PANTHER" id="PTHR11349">
    <property type="entry name" value="NUCLEOSIDE DIPHOSPHATE KINASE"/>
    <property type="match status" value="1"/>
</dbReference>
<dbReference type="FunFam" id="3.30.70.141:FF:000017">
    <property type="entry name" value="Nucleoside diphosphate kinase"/>
    <property type="match status" value="1"/>
</dbReference>
<dbReference type="GO" id="GO:0005524">
    <property type="term" value="F:ATP binding"/>
    <property type="evidence" value="ECO:0007669"/>
    <property type="project" value="UniProtKB-KW"/>
</dbReference>
<dbReference type="SMART" id="SM00562">
    <property type="entry name" value="NDK"/>
    <property type="match status" value="1"/>
</dbReference>
<evidence type="ECO:0000256" key="12">
    <source>
        <dbReference type="RuleBase" id="RU004011"/>
    </source>
</evidence>
<keyword evidence="9" id="KW-0460">Magnesium</keyword>
<evidence type="ECO:0000256" key="8">
    <source>
        <dbReference type="ARBA" id="ARBA00022840"/>
    </source>
</evidence>
<evidence type="ECO:0000256" key="1">
    <source>
        <dbReference type="ARBA" id="ARBA00001946"/>
    </source>
</evidence>
<evidence type="ECO:0000256" key="7">
    <source>
        <dbReference type="ARBA" id="ARBA00022777"/>
    </source>
</evidence>
<evidence type="ECO:0000256" key="6">
    <source>
        <dbReference type="ARBA" id="ARBA00022741"/>
    </source>
</evidence>
<keyword evidence="8 13" id="KW-0067">ATP-binding</keyword>
<proteinExistence type="inferred from homology"/>
<evidence type="ECO:0000256" key="9">
    <source>
        <dbReference type="ARBA" id="ARBA00022842"/>
    </source>
</evidence>
<dbReference type="InterPro" id="IPR034907">
    <property type="entry name" value="NDK-like_dom"/>
</dbReference>
<keyword evidence="5" id="KW-0479">Metal-binding</keyword>
<dbReference type="SUPFAM" id="SSF54919">
    <property type="entry name" value="Nucleoside diphosphate kinase, NDK"/>
    <property type="match status" value="1"/>
</dbReference>
<evidence type="ECO:0000256" key="11">
    <source>
        <dbReference type="PROSITE-ProRule" id="PRU00706"/>
    </source>
</evidence>
<evidence type="ECO:0000259" key="14">
    <source>
        <dbReference type="SMART" id="SM00562"/>
    </source>
</evidence>
<dbReference type="AlphaFoldDB" id="A0AAQ3QW37"/>
<gene>
    <name evidence="15" type="primary">ndk</name>
    <name evidence="15" type="ORF">RZN69_04020</name>
</gene>
<evidence type="ECO:0000256" key="13">
    <source>
        <dbReference type="RuleBase" id="RU004013"/>
    </source>
</evidence>
<dbReference type="Gene3D" id="3.30.70.141">
    <property type="entry name" value="Nucleoside diphosphate kinase-like domain"/>
    <property type="match status" value="1"/>
</dbReference>
<dbReference type="InterPro" id="IPR023005">
    <property type="entry name" value="Nucleoside_diP_kinase_AS"/>
</dbReference>
<keyword evidence="4 13" id="KW-0808">Transferase</keyword>
<feature type="binding site" evidence="11">
    <location>
        <position position="112"/>
    </location>
    <ligand>
        <name>ATP</name>
        <dbReference type="ChEBI" id="CHEBI:30616"/>
    </ligand>
</feature>
<dbReference type="RefSeq" id="WP_317834749.1">
    <property type="nucleotide sequence ID" value="NZ_CP136920.1"/>
</dbReference>
<keyword evidence="16" id="KW-1185">Reference proteome</keyword>
<keyword evidence="3" id="KW-0597">Phosphoprotein</keyword>
<dbReference type="PROSITE" id="PS51374">
    <property type="entry name" value="NDPK_LIKE"/>
    <property type="match status" value="1"/>
</dbReference>
<feature type="binding site" evidence="11">
    <location>
        <position position="102"/>
    </location>
    <ligand>
        <name>ATP</name>
        <dbReference type="ChEBI" id="CHEBI:30616"/>
    </ligand>
</feature>
<reference evidence="15 16" key="1">
    <citation type="submission" date="2023-10" db="EMBL/GenBank/DDBJ databases">
        <title>Rubellicoccus peritrichatus gen. nov., sp. nov., isolated from an algae of coral reef tank.</title>
        <authorList>
            <person name="Luo J."/>
        </authorList>
    </citation>
    <scope>NUCLEOTIDE SEQUENCE [LARGE SCALE GENOMIC DNA]</scope>
    <source>
        <strain evidence="15 16">CR14</strain>
    </source>
</reference>
<dbReference type="GO" id="GO:0006183">
    <property type="term" value="P:GTP biosynthetic process"/>
    <property type="evidence" value="ECO:0007669"/>
    <property type="project" value="InterPro"/>
</dbReference>
<evidence type="ECO:0000256" key="3">
    <source>
        <dbReference type="ARBA" id="ARBA00022553"/>
    </source>
</evidence>